<feature type="transmembrane region" description="Helical" evidence="1">
    <location>
        <begin position="77"/>
        <end position="97"/>
    </location>
</feature>
<feature type="transmembrane region" description="Helical" evidence="1">
    <location>
        <begin position="109"/>
        <end position="127"/>
    </location>
</feature>
<protein>
    <submittedName>
        <fullName evidence="2">Uncharacterized protein</fullName>
    </submittedName>
</protein>
<keyword evidence="1" id="KW-0472">Membrane</keyword>
<reference evidence="2" key="2">
    <citation type="journal article" date="2020" name="Microorganisms">
        <title>Osmotic Adaptation and Compatible Solute Biosynthesis of Phototrophic Bacteria as Revealed from Genome Analyses.</title>
        <authorList>
            <person name="Imhoff J.F."/>
            <person name="Rahn T."/>
            <person name="Kunzel S."/>
            <person name="Keller A."/>
            <person name="Neulinger S.C."/>
        </authorList>
    </citation>
    <scope>NUCLEOTIDE SEQUENCE</scope>
    <source>
        <strain evidence="2">DSM 4395</strain>
    </source>
</reference>
<sequence length="180" mass="19649">MTDAHSASKPSWLKLLIPSLPYLALYIASLVLIGMTESQPERATTLWKWFMPVVALVSMMGGWRFSGEDAKEKGVYIAKQLLYWGAVLLVINLLFMGDTPNFLNAETQGFVIAYILGLSALLSGIYLDWKMSLFGAFMIASAIGLAFLDDNALLISLAAVLVAGVVMLLLLRRRGGKSSD</sequence>
<reference evidence="2" key="1">
    <citation type="submission" date="2017-05" db="EMBL/GenBank/DDBJ databases">
        <authorList>
            <person name="Imhoff J.F."/>
            <person name="Rahn T."/>
            <person name="Kuenzel S."/>
            <person name="Neulinger S.C."/>
        </authorList>
    </citation>
    <scope>NUCLEOTIDE SEQUENCE</scope>
    <source>
        <strain evidence="2">DSM 4395</strain>
    </source>
</reference>
<dbReference type="EMBL" id="NHSF01000082">
    <property type="protein sequence ID" value="MBK5932230.1"/>
    <property type="molecule type" value="Genomic_DNA"/>
</dbReference>
<dbReference type="Proteomes" id="UP001296967">
    <property type="component" value="Unassembled WGS sequence"/>
</dbReference>
<evidence type="ECO:0000256" key="1">
    <source>
        <dbReference type="SAM" id="Phobius"/>
    </source>
</evidence>
<accession>A0AAJ0UIR2</accession>
<gene>
    <name evidence="2" type="ORF">CCR82_17240</name>
</gene>
<keyword evidence="1" id="KW-1133">Transmembrane helix</keyword>
<dbReference type="AlphaFoldDB" id="A0AAJ0UIR2"/>
<feature type="transmembrane region" description="Helical" evidence="1">
    <location>
        <begin position="46"/>
        <end position="65"/>
    </location>
</feature>
<evidence type="ECO:0000313" key="2">
    <source>
        <dbReference type="EMBL" id="MBK5932230.1"/>
    </source>
</evidence>
<keyword evidence="3" id="KW-1185">Reference proteome</keyword>
<name>A0AAJ0UIR2_HALSE</name>
<proteinExistence type="predicted"/>
<feature type="transmembrane region" description="Helical" evidence="1">
    <location>
        <begin position="132"/>
        <end position="148"/>
    </location>
</feature>
<feature type="transmembrane region" description="Helical" evidence="1">
    <location>
        <begin position="154"/>
        <end position="171"/>
    </location>
</feature>
<evidence type="ECO:0000313" key="3">
    <source>
        <dbReference type="Proteomes" id="UP001296967"/>
    </source>
</evidence>
<organism evidence="2 3">
    <name type="scientific">Halochromatium salexigens</name>
    <name type="common">Chromatium salexigens</name>
    <dbReference type="NCBI Taxonomy" id="49447"/>
    <lineage>
        <taxon>Bacteria</taxon>
        <taxon>Pseudomonadati</taxon>
        <taxon>Pseudomonadota</taxon>
        <taxon>Gammaproteobacteria</taxon>
        <taxon>Chromatiales</taxon>
        <taxon>Chromatiaceae</taxon>
        <taxon>Halochromatium</taxon>
    </lineage>
</organism>
<feature type="transmembrane region" description="Helical" evidence="1">
    <location>
        <begin position="12"/>
        <end position="34"/>
    </location>
</feature>
<keyword evidence="1" id="KW-0812">Transmembrane</keyword>
<comment type="caution">
    <text evidence="2">The sequence shown here is derived from an EMBL/GenBank/DDBJ whole genome shotgun (WGS) entry which is preliminary data.</text>
</comment>